<feature type="region of interest" description="Disordered" evidence="1">
    <location>
        <begin position="289"/>
        <end position="422"/>
    </location>
</feature>
<dbReference type="SMART" id="SM00310">
    <property type="entry name" value="PTBI"/>
    <property type="match status" value="1"/>
</dbReference>
<dbReference type="EMBL" id="CAJHNH020003323">
    <property type="protein sequence ID" value="CAG5129003.1"/>
    <property type="molecule type" value="Genomic_DNA"/>
</dbReference>
<feature type="compositionally biased region" description="Basic and acidic residues" evidence="1">
    <location>
        <begin position="362"/>
        <end position="371"/>
    </location>
</feature>
<dbReference type="Proteomes" id="UP000678393">
    <property type="component" value="Unassembled WGS sequence"/>
</dbReference>
<dbReference type="SUPFAM" id="SSF50729">
    <property type="entry name" value="PH domain-like"/>
    <property type="match status" value="1"/>
</dbReference>
<accession>A0A8S3ZHU5</accession>
<dbReference type="PANTHER" id="PTHR21258">
    <property type="entry name" value="DOCKING PROTEIN RELATED"/>
    <property type="match status" value="1"/>
</dbReference>
<dbReference type="InterPro" id="IPR050996">
    <property type="entry name" value="Docking_Protein_DOK"/>
</dbReference>
<feature type="region of interest" description="Disordered" evidence="1">
    <location>
        <begin position="982"/>
        <end position="1063"/>
    </location>
</feature>
<feature type="compositionally biased region" description="Low complexity" evidence="1">
    <location>
        <begin position="292"/>
        <end position="306"/>
    </location>
</feature>
<feature type="region of interest" description="Disordered" evidence="1">
    <location>
        <begin position="855"/>
        <end position="901"/>
    </location>
</feature>
<feature type="region of interest" description="Disordered" evidence="1">
    <location>
        <begin position="555"/>
        <end position="662"/>
    </location>
</feature>
<dbReference type="SMART" id="SM01244">
    <property type="entry name" value="IRS"/>
    <property type="match status" value="1"/>
</dbReference>
<evidence type="ECO:0000259" key="2">
    <source>
        <dbReference type="SMART" id="SM00310"/>
    </source>
</evidence>
<comment type="caution">
    <text evidence="3">The sequence shown here is derived from an EMBL/GenBank/DDBJ whole genome shotgun (WGS) entry which is preliminary data.</text>
</comment>
<feature type="compositionally biased region" description="Basic and acidic residues" evidence="1">
    <location>
        <begin position="313"/>
        <end position="324"/>
    </location>
</feature>
<feature type="compositionally biased region" description="Low complexity" evidence="1">
    <location>
        <begin position="395"/>
        <end position="408"/>
    </location>
</feature>
<feature type="domain" description="IRS-type PTB" evidence="2">
    <location>
        <begin position="116"/>
        <end position="219"/>
    </location>
</feature>
<evidence type="ECO:0000313" key="3">
    <source>
        <dbReference type="EMBL" id="CAG5129003.1"/>
    </source>
</evidence>
<dbReference type="Gene3D" id="2.30.29.30">
    <property type="entry name" value="Pleckstrin-homology domain (PH domain)/Phosphotyrosine-binding domain (PTB)"/>
    <property type="match status" value="1"/>
</dbReference>
<dbReference type="InterPro" id="IPR002404">
    <property type="entry name" value="IRS_PTB"/>
</dbReference>
<feature type="compositionally biased region" description="Low complexity" evidence="1">
    <location>
        <begin position="996"/>
        <end position="1029"/>
    </location>
</feature>
<dbReference type="GO" id="GO:0005737">
    <property type="term" value="C:cytoplasm"/>
    <property type="evidence" value="ECO:0007669"/>
    <property type="project" value="TreeGrafter"/>
</dbReference>
<evidence type="ECO:0000256" key="1">
    <source>
        <dbReference type="SAM" id="MobiDB-lite"/>
    </source>
</evidence>
<keyword evidence="4" id="KW-1185">Reference proteome</keyword>
<feature type="compositionally biased region" description="Basic and acidic residues" evidence="1">
    <location>
        <begin position="855"/>
        <end position="882"/>
    </location>
</feature>
<dbReference type="Pfam" id="PF02174">
    <property type="entry name" value="IRS"/>
    <property type="match status" value="1"/>
</dbReference>
<gene>
    <name evidence="3" type="ORF">CUNI_LOCUS14561</name>
</gene>
<feature type="compositionally biased region" description="Polar residues" evidence="1">
    <location>
        <begin position="374"/>
        <end position="394"/>
    </location>
</feature>
<feature type="non-terminal residue" evidence="3">
    <location>
        <position position="1"/>
    </location>
</feature>
<dbReference type="OrthoDB" id="10071636at2759"/>
<sequence>GEFYKLNESRKRLIGTKADTWKPKYLIFYHKGDKPVLEYHKKKPKNGKKSERTLTDSFELWPSYKVEKLHNARGRAYVCEITSPDVHIFLSADEETQIDVLVFLLQIQIRLKENIKKEFISVVPDDSDSQQKIGAKGSNCVLHASPWGLTLVLEQTRALLAQWPLKSIRYYEASGAGNFSIEAGRVAPMGEGLFSFKTQPGDDDLMYNLLDSYIVNTLDRVKPTQKGTPEEIEDYIREHDCLHSLTTINVCSPQNYEIRNVLKRNWDISFNNPVHKLKHQLLDTGVTGSAHVSQSSSTNRTVQSSSLVINLERPGETSENRRPSSDSLAVRGHKTDTRVTVRPPPPPSRSSNSGVPRRSQRREHSIPRKIDVVGTNSEGRNQVVSSKSALTGTETSSDLRLSSSSHTSAIDPSPLASATISEPSIPHHTEFYNLSSPNMKVRVSKSPVVIRHPNKVGRAEYLLSLQQSGVRTPASADEPWDFKSATVGEDDQQEAADYLNEISRASWNKYGGQNSVENPVGSKLRHDMSTSEQSVSVYNCMDFPVAAQARTHGYANLQSSPGREVIHSRQRSAPETMLDTTASWDRQKLEDNGSNFSPSLTRQKKKQIHEDRASYVPPSSLDSGNAEGKRPHSSSNARRTSADNHSQNMGNDTRTPSGGSEIREDMDREVGAVSEASNSVDESVSEWLMSASCEDLSDHMRTVIYDGDSNGGGVTAECLDDVDTSRGLQTVSSTGSSNEKPPLPFTGLKKFHDHAGAVRDRSKSFGYMNIPVDVSTQGKPQSAAPSAHLIRKMVNARAHQETLRKSLSNPNFLNLGSKEHLFSLKGTNGTVRLAPQQRQKSKSFGSLFPAIKKALSRESLGHSRSTTPERRNSRSNTPERRSSLIGRRSSSDADSNFRRQTSFHSFGEMTIKGIRMTERSRSFRRVRGAKSLELLSGAGDEADLSRLSSATTVSSPPAAEAEILISTVDLSTTSASAVLAGSPLAPSSGPNLTSRSNINPPVESNPNPSSASDANSISSVHLTQTTVNLPPLPTPVNPPPLPAPRKKVSEDETSKINRSTRSNFHEISSYQNTTNLEQNSTQNQQQRVNDSSLESEVIAAYVHANTYT</sequence>
<protein>
    <recommendedName>
        <fullName evidence="2">IRS-type PTB domain-containing protein</fullName>
    </recommendedName>
</protein>
<feature type="compositionally biased region" description="Pro residues" evidence="1">
    <location>
        <begin position="1030"/>
        <end position="1043"/>
    </location>
</feature>
<feature type="compositionally biased region" description="Polar residues" evidence="1">
    <location>
        <begin position="633"/>
        <end position="658"/>
    </location>
</feature>
<dbReference type="PANTHER" id="PTHR21258:SF56">
    <property type="entry name" value="IRS-TYPE PTB DOMAIN-CONTAINING PROTEIN"/>
    <property type="match status" value="1"/>
</dbReference>
<proteinExistence type="predicted"/>
<organism evidence="3 4">
    <name type="scientific">Candidula unifasciata</name>
    <dbReference type="NCBI Taxonomy" id="100452"/>
    <lineage>
        <taxon>Eukaryota</taxon>
        <taxon>Metazoa</taxon>
        <taxon>Spiralia</taxon>
        <taxon>Lophotrochozoa</taxon>
        <taxon>Mollusca</taxon>
        <taxon>Gastropoda</taxon>
        <taxon>Heterobranchia</taxon>
        <taxon>Euthyneura</taxon>
        <taxon>Panpulmonata</taxon>
        <taxon>Eupulmonata</taxon>
        <taxon>Stylommatophora</taxon>
        <taxon>Helicina</taxon>
        <taxon>Helicoidea</taxon>
        <taxon>Geomitridae</taxon>
        <taxon>Candidula</taxon>
    </lineage>
</organism>
<feature type="compositionally biased region" description="Polar residues" evidence="1">
    <location>
        <begin position="592"/>
        <end position="601"/>
    </location>
</feature>
<dbReference type="InterPro" id="IPR011993">
    <property type="entry name" value="PH-like_dom_sf"/>
</dbReference>
<name>A0A8S3ZHU5_9EUPU</name>
<dbReference type="GO" id="GO:0007169">
    <property type="term" value="P:cell surface receptor protein tyrosine kinase signaling pathway"/>
    <property type="evidence" value="ECO:0007669"/>
    <property type="project" value="TreeGrafter"/>
</dbReference>
<reference evidence="3" key="1">
    <citation type="submission" date="2021-04" db="EMBL/GenBank/DDBJ databases">
        <authorList>
            <consortium name="Molecular Ecology Group"/>
        </authorList>
    </citation>
    <scope>NUCLEOTIDE SEQUENCE</scope>
</reference>
<dbReference type="AlphaFoldDB" id="A0A8S3ZHU5"/>
<evidence type="ECO:0000313" key="4">
    <source>
        <dbReference type="Proteomes" id="UP000678393"/>
    </source>
</evidence>